<evidence type="ECO:0000313" key="1">
    <source>
        <dbReference type="EMBL" id="TFL07707.1"/>
    </source>
</evidence>
<accession>A0A5C3R236</accession>
<reference evidence="1 2" key="1">
    <citation type="journal article" date="2019" name="Nat. Ecol. Evol.">
        <title>Megaphylogeny resolves global patterns of mushroom evolution.</title>
        <authorList>
            <person name="Varga T."/>
            <person name="Krizsan K."/>
            <person name="Foldi C."/>
            <person name="Dima B."/>
            <person name="Sanchez-Garcia M."/>
            <person name="Sanchez-Ramirez S."/>
            <person name="Szollosi G.J."/>
            <person name="Szarkandi J.G."/>
            <person name="Papp V."/>
            <person name="Albert L."/>
            <person name="Andreopoulos W."/>
            <person name="Angelini C."/>
            <person name="Antonin V."/>
            <person name="Barry K.W."/>
            <person name="Bougher N.L."/>
            <person name="Buchanan P."/>
            <person name="Buyck B."/>
            <person name="Bense V."/>
            <person name="Catcheside P."/>
            <person name="Chovatia M."/>
            <person name="Cooper J."/>
            <person name="Damon W."/>
            <person name="Desjardin D."/>
            <person name="Finy P."/>
            <person name="Geml J."/>
            <person name="Haridas S."/>
            <person name="Hughes K."/>
            <person name="Justo A."/>
            <person name="Karasinski D."/>
            <person name="Kautmanova I."/>
            <person name="Kiss B."/>
            <person name="Kocsube S."/>
            <person name="Kotiranta H."/>
            <person name="LaButti K.M."/>
            <person name="Lechner B.E."/>
            <person name="Liimatainen K."/>
            <person name="Lipzen A."/>
            <person name="Lukacs Z."/>
            <person name="Mihaltcheva S."/>
            <person name="Morgado L.N."/>
            <person name="Niskanen T."/>
            <person name="Noordeloos M.E."/>
            <person name="Ohm R.A."/>
            <person name="Ortiz-Santana B."/>
            <person name="Ovrebo C."/>
            <person name="Racz N."/>
            <person name="Riley R."/>
            <person name="Savchenko A."/>
            <person name="Shiryaev A."/>
            <person name="Soop K."/>
            <person name="Spirin V."/>
            <person name="Szebenyi C."/>
            <person name="Tomsovsky M."/>
            <person name="Tulloss R.E."/>
            <person name="Uehling J."/>
            <person name="Grigoriev I.V."/>
            <person name="Vagvolgyi C."/>
            <person name="Papp T."/>
            <person name="Martin F.M."/>
            <person name="Miettinen O."/>
            <person name="Hibbett D.S."/>
            <person name="Nagy L.G."/>
        </authorList>
    </citation>
    <scope>NUCLEOTIDE SEQUENCE [LARGE SCALE GENOMIC DNA]</scope>
    <source>
        <strain evidence="1 2">CBS 309.79</strain>
    </source>
</reference>
<dbReference type="EMBL" id="ML178814">
    <property type="protein sequence ID" value="TFL07707.1"/>
    <property type="molecule type" value="Genomic_DNA"/>
</dbReference>
<gene>
    <name evidence="1" type="ORF">BDV98DRAFT_520829</name>
</gene>
<name>A0A5C3R236_9AGAR</name>
<dbReference type="OrthoDB" id="5277092at2759"/>
<proteinExistence type="predicted"/>
<sequence>MNNTNQPKKETKEALRNFIAVNPSVVYTFDSERDAPESEICREQGPKGRECMILQMQSKQLFEAMQNHGFFCALPMDPSRTHMECKPIPKS</sequence>
<dbReference type="Proteomes" id="UP000305067">
    <property type="component" value="Unassembled WGS sequence"/>
</dbReference>
<keyword evidence="2" id="KW-1185">Reference proteome</keyword>
<dbReference type="AlphaFoldDB" id="A0A5C3R236"/>
<organism evidence="1 2">
    <name type="scientific">Pterulicium gracile</name>
    <dbReference type="NCBI Taxonomy" id="1884261"/>
    <lineage>
        <taxon>Eukaryota</taxon>
        <taxon>Fungi</taxon>
        <taxon>Dikarya</taxon>
        <taxon>Basidiomycota</taxon>
        <taxon>Agaricomycotina</taxon>
        <taxon>Agaricomycetes</taxon>
        <taxon>Agaricomycetidae</taxon>
        <taxon>Agaricales</taxon>
        <taxon>Pleurotineae</taxon>
        <taxon>Pterulaceae</taxon>
        <taxon>Pterulicium</taxon>
    </lineage>
</organism>
<evidence type="ECO:0000313" key="2">
    <source>
        <dbReference type="Proteomes" id="UP000305067"/>
    </source>
</evidence>
<protein>
    <submittedName>
        <fullName evidence="1">Uncharacterized protein</fullName>
    </submittedName>
</protein>